<feature type="domain" description="HD-GYP" evidence="7">
    <location>
        <begin position="146"/>
        <end position="343"/>
    </location>
</feature>
<keyword evidence="4" id="KW-0238">DNA-binding</keyword>
<dbReference type="PROSITE" id="PS51832">
    <property type="entry name" value="HD_GYP"/>
    <property type="match status" value="1"/>
</dbReference>
<dbReference type="GO" id="GO:0000160">
    <property type="term" value="P:phosphorelay signal transduction system"/>
    <property type="evidence" value="ECO:0007669"/>
    <property type="project" value="UniProtKB-KW"/>
</dbReference>
<dbReference type="InterPro" id="IPR037522">
    <property type="entry name" value="HD_GYP_dom"/>
</dbReference>
<dbReference type="SMART" id="SM00448">
    <property type="entry name" value="REC"/>
    <property type="match status" value="1"/>
</dbReference>
<reference evidence="8" key="1">
    <citation type="submission" date="2016-10" db="EMBL/GenBank/DDBJ databases">
        <authorList>
            <person name="de Groot N.N."/>
        </authorList>
    </citation>
    <scope>NUCLEOTIDE SEQUENCE</scope>
</reference>
<dbReference type="CDD" id="cd00077">
    <property type="entry name" value="HDc"/>
    <property type="match status" value="1"/>
</dbReference>
<evidence type="ECO:0000256" key="5">
    <source>
        <dbReference type="ARBA" id="ARBA00023163"/>
    </source>
</evidence>
<dbReference type="EMBL" id="FPHH01000063">
    <property type="protein sequence ID" value="SFV61515.1"/>
    <property type="molecule type" value="Genomic_DNA"/>
</dbReference>
<evidence type="ECO:0000259" key="7">
    <source>
        <dbReference type="PROSITE" id="PS51832"/>
    </source>
</evidence>
<dbReference type="SMART" id="SM00471">
    <property type="entry name" value="HDc"/>
    <property type="match status" value="1"/>
</dbReference>
<dbReference type="Gene3D" id="1.10.3210.10">
    <property type="entry name" value="Hypothetical protein af1432"/>
    <property type="match status" value="1"/>
</dbReference>
<dbReference type="GO" id="GO:0003677">
    <property type="term" value="F:DNA binding"/>
    <property type="evidence" value="ECO:0007669"/>
    <property type="project" value="UniProtKB-KW"/>
</dbReference>
<evidence type="ECO:0000259" key="6">
    <source>
        <dbReference type="PROSITE" id="PS50110"/>
    </source>
</evidence>
<feature type="domain" description="Response regulatory" evidence="6">
    <location>
        <begin position="10"/>
        <end position="126"/>
    </location>
</feature>
<dbReference type="PANTHER" id="PTHR45228:SF9">
    <property type="entry name" value="3'3'-CGAMP-SPECIFIC PHOSPHODIESTERASE 2"/>
    <property type="match status" value="1"/>
</dbReference>
<keyword evidence="1" id="KW-0597">Phosphoprotein</keyword>
<dbReference type="Gene3D" id="3.40.50.2300">
    <property type="match status" value="1"/>
</dbReference>
<keyword evidence="5" id="KW-0804">Transcription</keyword>
<evidence type="ECO:0000313" key="8">
    <source>
        <dbReference type="EMBL" id="SFV61515.1"/>
    </source>
</evidence>
<dbReference type="InterPro" id="IPR001789">
    <property type="entry name" value="Sig_transdc_resp-reg_receiver"/>
</dbReference>
<dbReference type="SUPFAM" id="SSF52172">
    <property type="entry name" value="CheY-like"/>
    <property type="match status" value="1"/>
</dbReference>
<dbReference type="Pfam" id="PF00072">
    <property type="entry name" value="Response_reg"/>
    <property type="match status" value="1"/>
</dbReference>
<accession>A0A1W1C6Y7</accession>
<dbReference type="CDD" id="cd19920">
    <property type="entry name" value="REC_PA4781-like"/>
    <property type="match status" value="1"/>
</dbReference>
<proteinExistence type="predicted"/>
<keyword evidence="2" id="KW-0902">Two-component regulatory system</keyword>
<sequence length="367" mass="41656">MDTSNNSKYKILIVDDVKNNLSLLKRLLESAHYKTELASDGISALRLVANNKIDLILLDIMMPGMSGLEVCRYLKVDPKTASIPVIFLTADTGKGTLTKAYSVGGSDYIRKPFFKEELLSRVKTSLSLRDYEKNLEQKVADKTQEMRETQVKLMNVLGGIAEGHSKETYAHVKRVSEFSYKLALLSGMSEEEAKLLKDASSLHDIGKLGISDTILHKNGSLTSKEYKEIQKHPALGAAMLEHSSLPLFKAARIVAQEHHEKYDGSGYPNKLKGENIHIYGRIVAIADVFDALSFKRSYKERWTTEKVLAYMKDMSGKHFDPKLIDLFFENLDDFLEIYNTQIEKEQLEKTLKKKKGNRIKEWFLKVL</sequence>
<gene>
    <name evidence="8" type="ORF">MNB_SM-5-378</name>
</gene>
<evidence type="ECO:0000256" key="1">
    <source>
        <dbReference type="ARBA" id="ARBA00022553"/>
    </source>
</evidence>
<dbReference type="FunFam" id="3.40.50.2300:FF:000001">
    <property type="entry name" value="DNA-binding response regulator PhoB"/>
    <property type="match status" value="1"/>
</dbReference>
<dbReference type="SUPFAM" id="SSF109604">
    <property type="entry name" value="HD-domain/PDEase-like"/>
    <property type="match status" value="1"/>
</dbReference>
<evidence type="ECO:0000256" key="2">
    <source>
        <dbReference type="ARBA" id="ARBA00023012"/>
    </source>
</evidence>
<organism evidence="8">
    <name type="scientific">hydrothermal vent metagenome</name>
    <dbReference type="NCBI Taxonomy" id="652676"/>
    <lineage>
        <taxon>unclassified sequences</taxon>
        <taxon>metagenomes</taxon>
        <taxon>ecological metagenomes</taxon>
    </lineage>
</organism>
<dbReference type="AlphaFoldDB" id="A0A1W1C6Y7"/>
<dbReference type="InterPro" id="IPR011006">
    <property type="entry name" value="CheY-like_superfamily"/>
</dbReference>
<keyword evidence="3" id="KW-0805">Transcription regulation</keyword>
<dbReference type="InterPro" id="IPR003607">
    <property type="entry name" value="HD/PDEase_dom"/>
</dbReference>
<protein>
    <submittedName>
        <fullName evidence="8">RESPONSE REGULATOR PROTEIN-CheY-like nd an HD-GYP domain</fullName>
    </submittedName>
</protein>
<name>A0A1W1C6Y7_9ZZZZ</name>
<dbReference type="PANTHER" id="PTHR45228">
    <property type="entry name" value="CYCLIC DI-GMP PHOSPHODIESTERASE TM_0186-RELATED"/>
    <property type="match status" value="1"/>
</dbReference>
<dbReference type="PROSITE" id="PS50110">
    <property type="entry name" value="RESPONSE_REGULATORY"/>
    <property type="match status" value="1"/>
</dbReference>
<evidence type="ECO:0000256" key="4">
    <source>
        <dbReference type="ARBA" id="ARBA00023125"/>
    </source>
</evidence>
<dbReference type="InterPro" id="IPR052020">
    <property type="entry name" value="Cyclic_di-GMP/3'3'-cGAMP_PDE"/>
</dbReference>
<dbReference type="Pfam" id="PF13487">
    <property type="entry name" value="HD_5"/>
    <property type="match status" value="1"/>
</dbReference>
<evidence type="ECO:0000256" key="3">
    <source>
        <dbReference type="ARBA" id="ARBA00023015"/>
    </source>
</evidence>